<dbReference type="InterPro" id="IPR005825">
    <property type="entry name" value="Ribosomal_uL24_CS"/>
</dbReference>
<dbReference type="Gene3D" id="2.30.30.30">
    <property type="match status" value="1"/>
</dbReference>
<keyword evidence="4 9" id="KW-0689">Ribosomal protein</keyword>
<organism evidence="11">
    <name type="scientific">Triatoma dimidiata</name>
    <name type="common">Kissing bug</name>
    <name type="synonym">Meccus dimidiatus</name>
    <dbReference type="NCBI Taxonomy" id="72491"/>
    <lineage>
        <taxon>Eukaryota</taxon>
        <taxon>Metazoa</taxon>
        <taxon>Ecdysozoa</taxon>
        <taxon>Arthropoda</taxon>
        <taxon>Hexapoda</taxon>
        <taxon>Insecta</taxon>
        <taxon>Pterygota</taxon>
        <taxon>Neoptera</taxon>
        <taxon>Paraneoptera</taxon>
        <taxon>Hemiptera</taxon>
        <taxon>Heteroptera</taxon>
        <taxon>Panheteroptera</taxon>
        <taxon>Cimicomorpha</taxon>
        <taxon>Reduviidae</taxon>
        <taxon>Triatominae</taxon>
        <taxon>Triatoma</taxon>
    </lineage>
</organism>
<dbReference type="GO" id="GO:1990904">
    <property type="term" value="C:ribonucleoprotein complex"/>
    <property type="evidence" value="ECO:0007669"/>
    <property type="project" value="UniProtKB-KW"/>
</dbReference>
<dbReference type="InterPro" id="IPR003256">
    <property type="entry name" value="Ribosomal_uL24"/>
</dbReference>
<feature type="domain" description="KOW" evidence="10">
    <location>
        <begin position="92"/>
        <end position="119"/>
    </location>
</feature>
<evidence type="ECO:0000256" key="6">
    <source>
        <dbReference type="ARBA" id="ARBA00023274"/>
    </source>
</evidence>
<keyword evidence="5" id="KW-0496">Mitochondrion</keyword>
<evidence type="ECO:0000256" key="3">
    <source>
        <dbReference type="ARBA" id="ARBA00022946"/>
    </source>
</evidence>
<dbReference type="CDD" id="cd06089">
    <property type="entry name" value="KOW_RPL26"/>
    <property type="match status" value="1"/>
</dbReference>
<keyword evidence="6 9" id="KW-0687">Ribonucleoprotein</keyword>
<dbReference type="GO" id="GO:0003735">
    <property type="term" value="F:structural constituent of ribosome"/>
    <property type="evidence" value="ECO:0007669"/>
    <property type="project" value="InterPro"/>
</dbReference>
<evidence type="ECO:0000256" key="2">
    <source>
        <dbReference type="ARBA" id="ARBA00010618"/>
    </source>
</evidence>
<dbReference type="PANTHER" id="PTHR12903">
    <property type="entry name" value="MITOCHONDRIAL RIBOSOMAL PROTEIN L24"/>
    <property type="match status" value="1"/>
</dbReference>
<dbReference type="GO" id="GO:0005840">
    <property type="term" value="C:ribosome"/>
    <property type="evidence" value="ECO:0007669"/>
    <property type="project" value="UniProtKB-KW"/>
</dbReference>
<dbReference type="InterPro" id="IPR014722">
    <property type="entry name" value="Rib_uL2_dom2"/>
</dbReference>
<dbReference type="InterPro" id="IPR008991">
    <property type="entry name" value="Translation_prot_SH3-like_sf"/>
</dbReference>
<evidence type="ECO:0000256" key="5">
    <source>
        <dbReference type="ARBA" id="ARBA00023128"/>
    </source>
</evidence>
<keyword evidence="3" id="KW-0809">Transit peptide</keyword>
<dbReference type="NCBIfam" id="TIGR01079">
    <property type="entry name" value="rplX_bact"/>
    <property type="match status" value="1"/>
</dbReference>
<dbReference type="SMART" id="SM00739">
    <property type="entry name" value="KOW"/>
    <property type="match status" value="1"/>
</dbReference>
<reference evidence="11" key="1">
    <citation type="journal article" date="2018" name="J. Proteomics">
        <title>Exploring the molecular complexity of Triatoma dimidiata sialome.</title>
        <authorList>
            <person name="Santiago P.B."/>
            <person name="de Araujo C.N."/>
            <person name="Charneau S."/>
            <person name="Bastos I.M.D."/>
            <person name="Assumpcao T.C.F."/>
            <person name="Queiroz R.M.L."/>
            <person name="Praca Y.R."/>
            <person name="Cordeiro T.M."/>
            <person name="Garcia C.H.S."/>
            <person name="da Silva I.G."/>
            <person name="Raiol T."/>
            <person name="Motta F.N."/>
            <person name="de Araujo Oliveira J.V."/>
            <person name="de Sousa M.V."/>
            <person name="Ribeiro J.M.C."/>
            <person name="de Santana J.M."/>
        </authorList>
    </citation>
    <scope>NUCLEOTIDE SEQUENCE</scope>
    <source>
        <strain evidence="11">Santander</strain>
        <tissue evidence="11">Salivary glands</tissue>
    </source>
</reference>
<dbReference type="SUPFAM" id="SSF50104">
    <property type="entry name" value="Translation proteins SH3-like domain"/>
    <property type="match status" value="1"/>
</dbReference>
<evidence type="ECO:0000256" key="9">
    <source>
        <dbReference type="RuleBase" id="RU003477"/>
    </source>
</evidence>
<accession>A0A0V0G786</accession>
<evidence type="ECO:0000256" key="4">
    <source>
        <dbReference type="ARBA" id="ARBA00022980"/>
    </source>
</evidence>
<dbReference type="EMBL" id="GECL01002925">
    <property type="protein sequence ID" value="JAP03199.1"/>
    <property type="molecule type" value="Transcribed_RNA"/>
</dbReference>
<dbReference type="InterPro" id="IPR041988">
    <property type="entry name" value="Ribosomal_uL24_KOW"/>
</dbReference>
<evidence type="ECO:0000256" key="8">
    <source>
        <dbReference type="ARBA" id="ARBA00035357"/>
    </source>
</evidence>
<dbReference type="PROSITE" id="PS01108">
    <property type="entry name" value="RIBOSOMAL_L24"/>
    <property type="match status" value="1"/>
</dbReference>
<sequence>MRFSVALLHKFKDGVGDITKKYANLPEAYIKRVTEEIEWSTPRGYPQFLPKKIVHKKRNFGVHRPWTNEFQRTNEPNRRYKKIFLEPFREWSFFKGDRVEILVGPDKGKQGIISQVIQERNWVIVEGLNCKLKTMGKTKDFPGTMVQMEQPLLVQREVILVDPSDLQSTSIEWRYTEEGEKVRVSPRTGRIIPIPVQAEETFDYKTRATYKESPKDTTEADLKAITFSPKLCTFEMDIMESMGIKEDRIPAKTFWY</sequence>
<dbReference type="AlphaFoldDB" id="A0A0V0G786"/>
<comment type="similarity">
    <text evidence="2 9">Belongs to the universal ribosomal protein uL24 family.</text>
</comment>
<dbReference type="InterPro" id="IPR005824">
    <property type="entry name" value="KOW"/>
</dbReference>
<dbReference type="Pfam" id="PF00467">
    <property type="entry name" value="KOW"/>
    <property type="match status" value="1"/>
</dbReference>
<dbReference type="InterPro" id="IPR057264">
    <property type="entry name" value="Ribosomal_uL24_C"/>
</dbReference>
<name>A0A0V0G786_TRIDM</name>
<evidence type="ECO:0000256" key="7">
    <source>
        <dbReference type="ARBA" id="ARBA00035283"/>
    </source>
</evidence>
<proteinExistence type="inferred from homology"/>
<evidence type="ECO:0000313" key="11">
    <source>
        <dbReference type="EMBL" id="JAP03199.1"/>
    </source>
</evidence>
<comment type="subcellular location">
    <subcellularLocation>
        <location evidence="1">Mitochondrion</location>
    </subcellularLocation>
</comment>
<dbReference type="FunFam" id="2.30.30.30:FF:000032">
    <property type="entry name" value="39S ribosomal protein L24, mitochondrial"/>
    <property type="match status" value="1"/>
</dbReference>
<dbReference type="Pfam" id="PF17136">
    <property type="entry name" value="ribosomal_L24"/>
    <property type="match status" value="1"/>
</dbReference>
<dbReference type="GO" id="GO:0003723">
    <property type="term" value="F:RNA binding"/>
    <property type="evidence" value="ECO:0007669"/>
    <property type="project" value="InterPro"/>
</dbReference>
<evidence type="ECO:0000259" key="10">
    <source>
        <dbReference type="SMART" id="SM00739"/>
    </source>
</evidence>
<protein>
    <recommendedName>
        <fullName evidence="7">Large ribosomal subunit protein uL24m</fullName>
    </recommendedName>
    <alternativeName>
        <fullName evidence="8">39S ribosomal protein L24, mitochondrial</fullName>
    </alternativeName>
</protein>
<dbReference type="GO" id="GO:0005739">
    <property type="term" value="C:mitochondrion"/>
    <property type="evidence" value="ECO:0007669"/>
    <property type="project" value="UniProtKB-SubCell"/>
</dbReference>
<dbReference type="GO" id="GO:0006412">
    <property type="term" value="P:translation"/>
    <property type="evidence" value="ECO:0007669"/>
    <property type="project" value="InterPro"/>
</dbReference>
<evidence type="ECO:0000256" key="1">
    <source>
        <dbReference type="ARBA" id="ARBA00004173"/>
    </source>
</evidence>